<dbReference type="GO" id="GO:0019544">
    <property type="term" value="P:L-arginine catabolic process to L-glutamate"/>
    <property type="evidence" value="ECO:0007669"/>
    <property type="project" value="TreeGrafter"/>
</dbReference>
<dbReference type="InterPro" id="IPR015422">
    <property type="entry name" value="PyrdxlP-dep_Trfase_small"/>
</dbReference>
<dbReference type="PANTHER" id="PTHR11986:SF18">
    <property type="entry name" value="ORNITHINE AMINOTRANSFERASE, MITOCHONDRIAL"/>
    <property type="match status" value="1"/>
</dbReference>
<comment type="cofactor">
    <cofactor evidence="1">
        <name>pyridoxal 5'-phosphate</name>
        <dbReference type="ChEBI" id="CHEBI:597326"/>
    </cofactor>
</comment>
<gene>
    <name evidence="6" type="ORF">WJX84_011665</name>
</gene>
<dbReference type="InterPro" id="IPR015424">
    <property type="entry name" value="PyrdxlP-dep_Trfase"/>
</dbReference>
<feature type="domain" description="Cyclin N-terminal" evidence="5">
    <location>
        <begin position="30"/>
        <end position="146"/>
    </location>
</feature>
<evidence type="ECO:0000259" key="5">
    <source>
        <dbReference type="Pfam" id="PF00134"/>
    </source>
</evidence>
<reference evidence="6 7" key="1">
    <citation type="journal article" date="2024" name="Nat. Commun.">
        <title>Phylogenomics reveals the evolutionary origins of lichenization in chlorophyte algae.</title>
        <authorList>
            <person name="Puginier C."/>
            <person name="Libourel C."/>
            <person name="Otte J."/>
            <person name="Skaloud P."/>
            <person name="Haon M."/>
            <person name="Grisel S."/>
            <person name="Petersen M."/>
            <person name="Berrin J.G."/>
            <person name="Delaux P.M."/>
            <person name="Dal Grande F."/>
            <person name="Keller J."/>
        </authorList>
    </citation>
    <scope>NUCLEOTIDE SEQUENCE [LARGE SCALE GENOMIC DNA]</scope>
    <source>
        <strain evidence="6 7">SAG 2523</strain>
    </source>
</reference>
<dbReference type="SUPFAM" id="SSF47954">
    <property type="entry name" value="Cyclin-like"/>
    <property type="match status" value="2"/>
</dbReference>
<accession>A0AAW1T0J0</accession>
<dbReference type="GO" id="GO:0042802">
    <property type="term" value="F:identical protein binding"/>
    <property type="evidence" value="ECO:0007669"/>
    <property type="project" value="TreeGrafter"/>
</dbReference>
<dbReference type="Pfam" id="PF00134">
    <property type="entry name" value="Cyclin_N"/>
    <property type="match status" value="1"/>
</dbReference>
<dbReference type="GO" id="GO:0010121">
    <property type="term" value="P:L-arginine catabolic process to proline via ornithine"/>
    <property type="evidence" value="ECO:0007669"/>
    <property type="project" value="TreeGrafter"/>
</dbReference>
<dbReference type="Gene3D" id="1.10.472.10">
    <property type="entry name" value="Cyclin-like"/>
    <property type="match status" value="2"/>
</dbReference>
<evidence type="ECO:0000256" key="4">
    <source>
        <dbReference type="SAM" id="MobiDB-lite"/>
    </source>
</evidence>
<evidence type="ECO:0000313" key="6">
    <source>
        <dbReference type="EMBL" id="KAK9863014.1"/>
    </source>
</evidence>
<sequence length="691" mass="74303">MLRPSWPLLTEHQVDNESPSRKDGWTLKKEKAARKKAVTCIMEAGQELELPSPCVTHAVAMWQRYFTVRSLQNTDSFILACACLLTASKAEDVPKNLSDVAYVAYKTMWKNKPSLKAKLQDLAFFSHLKEAIIVAERALLYMLGFEFTMVNPQRVAIIMIQRYMPDLSTDTCQLVINVLNDQLKTTLMLQFPAKILAVAALKWILSFVKNKPGEYVDAELPSTPSEQPPAPKGKVLWWQHALADNAHADMLEACERSVRGMYSVATFGEAAEANGTTAADAGSGISGHTNAAPAAENSPNLTVQAASPAAVPTPSPSNTGPSPHPHKQEPSATPAGPADDTTKMEPADETFQVAAAAADSASDGLATDLHASSTAMPGLGAASQDRANGDALASPALPGRTALAQTGSQLPGKASVLTEKTSWQALARMDMARISPQNRPAPSVLTQPRSQANLICQGRGLFTAATRLPQMTGTAVDHQISEVMGLEASEPGLVTAAVLAASDAWLMADLVTLEGLRPISDFREATSVALLGVMILTEDRTFIAGKRVHCMAHAMLAKSSLPAEELGSVSAQYIDKEERYGAHNYGPLPVVLNKGQGVHVWDVEGRQYYDFLSAYSAVNQGHCHPKIVQAMLDQAQVLALTSRAFYNDVLGEYEEYITRLFGYDKVLPMNTGVEGGETACKLARYPHLPAA</sequence>
<keyword evidence="7" id="KW-1185">Reference proteome</keyword>
<comment type="similarity">
    <text evidence="2">Belongs to the class-III pyridoxal-phosphate-dependent aminotransferase family.</text>
</comment>
<dbReference type="InterPro" id="IPR050103">
    <property type="entry name" value="Class-III_PLP-dep_AT"/>
</dbReference>
<dbReference type="AlphaFoldDB" id="A0AAW1T0J0"/>
<feature type="region of interest" description="Disordered" evidence="4">
    <location>
        <begin position="302"/>
        <end position="343"/>
    </location>
</feature>
<dbReference type="InterPro" id="IPR015421">
    <property type="entry name" value="PyrdxlP-dep_Trfase_major"/>
</dbReference>
<evidence type="ECO:0000313" key="7">
    <source>
        <dbReference type="Proteomes" id="UP001485043"/>
    </source>
</evidence>
<dbReference type="GO" id="GO:0004587">
    <property type="term" value="F:ornithine aminotransferase activity"/>
    <property type="evidence" value="ECO:0007669"/>
    <property type="project" value="TreeGrafter"/>
</dbReference>
<keyword evidence="3" id="KW-0663">Pyridoxal phosphate</keyword>
<organism evidence="6 7">
    <name type="scientific">Apatococcus fuscideae</name>
    <dbReference type="NCBI Taxonomy" id="2026836"/>
    <lineage>
        <taxon>Eukaryota</taxon>
        <taxon>Viridiplantae</taxon>
        <taxon>Chlorophyta</taxon>
        <taxon>core chlorophytes</taxon>
        <taxon>Trebouxiophyceae</taxon>
        <taxon>Chlorellales</taxon>
        <taxon>Chlorellaceae</taxon>
        <taxon>Apatococcus</taxon>
    </lineage>
</organism>
<dbReference type="Gene3D" id="3.40.640.10">
    <property type="entry name" value="Type I PLP-dependent aspartate aminotransferase-like (Major domain)"/>
    <property type="match status" value="1"/>
</dbReference>
<dbReference type="InterPro" id="IPR036915">
    <property type="entry name" value="Cyclin-like_sf"/>
</dbReference>
<dbReference type="Proteomes" id="UP001485043">
    <property type="component" value="Unassembled WGS sequence"/>
</dbReference>
<dbReference type="Gene3D" id="3.90.1150.10">
    <property type="entry name" value="Aspartate Aminotransferase, domain 1"/>
    <property type="match status" value="1"/>
</dbReference>
<comment type="caution">
    <text evidence="6">The sequence shown here is derived from an EMBL/GenBank/DDBJ whole genome shotgun (WGS) entry which is preliminary data.</text>
</comment>
<evidence type="ECO:0000256" key="1">
    <source>
        <dbReference type="ARBA" id="ARBA00001933"/>
    </source>
</evidence>
<evidence type="ECO:0000256" key="2">
    <source>
        <dbReference type="ARBA" id="ARBA00008954"/>
    </source>
</evidence>
<name>A0AAW1T0J0_9CHLO</name>
<proteinExistence type="inferred from homology"/>
<dbReference type="EMBL" id="JALJOV010000528">
    <property type="protein sequence ID" value="KAK9863014.1"/>
    <property type="molecule type" value="Genomic_DNA"/>
</dbReference>
<dbReference type="GO" id="GO:0030170">
    <property type="term" value="F:pyridoxal phosphate binding"/>
    <property type="evidence" value="ECO:0007669"/>
    <property type="project" value="InterPro"/>
</dbReference>
<feature type="region of interest" description="Disordered" evidence="4">
    <location>
        <begin position="376"/>
        <end position="395"/>
    </location>
</feature>
<protein>
    <recommendedName>
        <fullName evidence="5">Cyclin N-terminal domain-containing protein</fullName>
    </recommendedName>
</protein>
<dbReference type="GO" id="GO:0005737">
    <property type="term" value="C:cytoplasm"/>
    <property type="evidence" value="ECO:0007669"/>
    <property type="project" value="TreeGrafter"/>
</dbReference>
<dbReference type="InterPro" id="IPR005814">
    <property type="entry name" value="Aminotrans_3"/>
</dbReference>
<dbReference type="Pfam" id="PF00202">
    <property type="entry name" value="Aminotran_3"/>
    <property type="match status" value="1"/>
</dbReference>
<feature type="compositionally biased region" description="Low complexity" evidence="4">
    <location>
        <begin position="305"/>
        <end position="321"/>
    </location>
</feature>
<evidence type="ECO:0000256" key="3">
    <source>
        <dbReference type="ARBA" id="ARBA00022898"/>
    </source>
</evidence>
<dbReference type="SUPFAM" id="SSF53383">
    <property type="entry name" value="PLP-dependent transferases"/>
    <property type="match status" value="1"/>
</dbReference>
<dbReference type="PANTHER" id="PTHR11986">
    <property type="entry name" value="AMINOTRANSFERASE CLASS III"/>
    <property type="match status" value="1"/>
</dbReference>
<dbReference type="InterPro" id="IPR006671">
    <property type="entry name" value="Cyclin_N"/>
</dbReference>